<feature type="region of interest" description="Disordered" evidence="1">
    <location>
        <begin position="1"/>
        <end position="33"/>
    </location>
</feature>
<organism evidence="3 4">
    <name type="scientific">Staphylotrichum longicolle</name>
    <dbReference type="NCBI Taxonomy" id="669026"/>
    <lineage>
        <taxon>Eukaryota</taxon>
        <taxon>Fungi</taxon>
        <taxon>Dikarya</taxon>
        <taxon>Ascomycota</taxon>
        <taxon>Pezizomycotina</taxon>
        <taxon>Sordariomycetes</taxon>
        <taxon>Sordariomycetidae</taxon>
        <taxon>Sordariales</taxon>
        <taxon>Chaetomiaceae</taxon>
        <taxon>Staphylotrichum</taxon>
    </lineage>
</organism>
<evidence type="ECO:0000313" key="4">
    <source>
        <dbReference type="Proteomes" id="UP001197093"/>
    </source>
</evidence>
<dbReference type="PANTHER" id="PTHR43805:SF1">
    <property type="entry name" value="GP-PDE DOMAIN-CONTAINING PROTEIN"/>
    <property type="match status" value="1"/>
</dbReference>
<accession>A0AAD4HZV3</accession>
<dbReference type="Gene3D" id="3.20.20.190">
    <property type="entry name" value="Phosphatidylinositol (PI) phosphodiesterase"/>
    <property type="match status" value="1"/>
</dbReference>
<feature type="domain" description="GP-PDE" evidence="2">
    <location>
        <begin position="76"/>
        <end position="267"/>
    </location>
</feature>
<comment type="caution">
    <text evidence="3">The sequence shown here is derived from an EMBL/GenBank/DDBJ whole genome shotgun (WGS) entry which is preliminary data.</text>
</comment>
<name>A0AAD4HZV3_9PEZI</name>
<dbReference type="AlphaFoldDB" id="A0AAD4HZV3"/>
<dbReference type="GO" id="GO:0008081">
    <property type="term" value="F:phosphoric diester hydrolase activity"/>
    <property type="evidence" value="ECO:0007669"/>
    <property type="project" value="InterPro"/>
</dbReference>
<keyword evidence="4" id="KW-1185">Reference proteome</keyword>
<dbReference type="EMBL" id="JAHCVI010000002">
    <property type="protein sequence ID" value="KAG7288690.1"/>
    <property type="molecule type" value="Genomic_DNA"/>
</dbReference>
<evidence type="ECO:0000256" key="1">
    <source>
        <dbReference type="SAM" id="MobiDB-lite"/>
    </source>
</evidence>
<proteinExistence type="predicted"/>
<dbReference type="GO" id="GO:0006629">
    <property type="term" value="P:lipid metabolic process"/>
    <property type="evidence" value="ECO:0007669"/>
    <property type="project" value="InterPro"/>
</dbReference>
<dbReference type="InterPro" id="IPR030395">
    <property type="entry name" value="GP_PDE_dom"/>
</dbReference>
<protein>
    <recommendedName>
        <fullName evidence="2">GP-PDE domain-containing protein</fullName>
    </recommendedName>
</protein>
<dbReference type="PANTHER" id="PTHR43805">
    <property type="entry name" value="GLYCEROPHOSPHORYL DIESTER PHOSPHODIESTERASE"/>
    <property type="match status" value="1"/>
</dbReference>
<sequence>MTPEETPLLHGGSAAGGAGTAAAAPGSSPTPLRHLPRLPQNIGHRGYKAAFPENTMAAFRGALAAGPTPRDRRPLDPTLKRCFGLDAKIADCDWAYLRTLQTLQEPRQGMPRLADLLERAGQGREAVWVLLDVKTDDDPELLLPAIARTIAGVSVGGGGGGRGWKERVVVGGWNENYINHARLHLPGYPLAYIGFSLLYARRFLSDDHPDVHFNLLQATLVGPLGARFRREARKRGRRLFVWTVNDEGWMEWCVKKGVDGVITDQVGRYREVRDRFGSSTTGPYGSGGDVVLTRREGQGQGIAWPRKVRLYGKAILLQALAALFSLLFWHRLSTRGGGKGKGKGKGNLAPPAKT</sequence>
<reference evidence="3" key="1">
    <citation type="submission" date="2023-02" db="EMBL/GenBank/DDBJ databases">
        <authorList>
            <person name="Palmer J.M."/>
        </authorList>
    </citation>
    <scope>NUCLEOTIDE SEQUENCE</scope>
    <source>
        <strain evidence="3">FW57</strain>
    </source>
</reference>
<dbReference type="InterPro" id="IPR017946">
    <property type="entry name" value="PLC-like_Pdiesterase_TIM-brl"/>
</dbReference>
<evidence type="ECO:0000259" key="2">
    <source>
        <dbReference type="Pfam" id="PF03009"/>
    </source>
</evidence>
<dbReference type="SUPFAM" id="SSF51695">
    <property type="entry name" value="PLC-like phosphodiesterases"/>
    <property type="match status" value="1"/>
</dbReference>
<evidence type="ECO:0000313" key="3">
    <source>
        <dbReference type="EMBL" id="KAG7288690.1"/>
    </source>
</evidence>
<gene>
    <name evidence="3" type="ORF">NEMBOFW57_005046</name>
</gene>
<dbReference type="Proteomes" id="UP001197093">
    <property type="component" value="Unassembled WGS sequence"/>
</dbReference>
<feature type="compositionally biased region" description="Low complexity" evidence="1">
    <location>
        <begin position="20"/>
        <end position="31"/>
    </location>
</feature>
<dbReference type="Pfam" id="PF03009">
    <property type="entry name" value="GDPD"/>
    <property type="match status" value="1"/>
</dbReference>